<gene>
    <name evidence="2" type="ORF">ACERLL_03535</name>
</gene>
<dbReference type="Proteomes" id="UP001575181">
    <property type="component" value="Unassembled WGS sequence"/>
</dbReference>
<organism evidence="2 3">
    <name type="scientific">Thiohalorhabdus methylotrophus</name>
    <dbReference type="NCBI Taxonomy" id="3242694"/>
    <lineage>
        <taxon>Bacteria</taxon>
        <taxon>Pseudomonadati</taxon>
        <taxon>Pseudomonadota</taxon>
        <taxon>Gammaproteobacteria</taxon>
        <taxon>Thiohalorhabdales</taxon>
        <taxon>Thiohalorhabdaceae</taxon>
        <taxon>Thiohalorhabdus</taxon>
    </lineage>
</organism>
<dbReference type="RefSeq" id="WP_373654678.1">
    <property type="nucleotide sequence ID" value="NZ_JBGUAW010000002.1"/>
</dbReference>
<name>A0ABV4TTE2_9GAMM</name>
<feature type="signal peptide" evidence="1">
    <location>
        <begin position="1"/>
        <end position="18"/>
    </location>
</feature>
<feature type="chain" id="PRO_5047340982" evidence="1">
    <location>
        <begin position="19"/>
        <end position="86"/>
    </location>
</feature>
<proteinExistence type="predicted"/>
<keyword evidence="1" id="KW-0732">Signal</keyword>
<evidence type="ECO:0000313" key="3">
    <source>
        <dbReference type="Proteomes" id="UP001575181"/>
    </source>
</evidence>
<keyword evidence="3" id="KW-1185">Reference proteome</keyword>
<sequence length="86" mass="9280">MRRLLLLAALLTALPAAAEPPRSPDRGVLLQVTIPLGGQAETNPWRPRRGQALDASYVLKNLSEGWWGVGILAVGGGVLLYDHLDR</sequence>
<accession>A0ABV4TTE2</accession>
<dbReference type="EMBL" id="JBGUAW010000002">
    <property type="protein sequence ID" value="MFA9459894.1"/>
    <property type="molecule type" value="Genomic_DNA"/>
</dbReference>
<comment type="caution">
    <text evidence="2">The sequence shown here is derived from an EMBL/GenBank/DDBJ whole genome shotgun (WGS) entry which is preliminary data.</text>
</comment>
<reference evidence="2 3" key="1">
    <citation type="submission" date="2024-08" db="EMBL/GenBank/DDBJ databases">
        <title>Whole-genome sequencing of halo(alkali)philic microorganisms from hypersaline lakes.</title>
        <authorList>
            <person name="Sorokin D.Y."/>
            <person name="Merkel A.Y."/>
            <person name="Messina E."/>
            <person name="Yakimov M."/>
        </authorList>
    </citation>
    <scope>NUCLEOTIDE SEQUENCE [LARGE SCALE GENOMIC DNA]</scope>
    <source>
        <strain evidence="2 3">Cl-TMA</strain>
    </source>
</reference>
<protein>
    <submittedName>
        <fullName evidence="2">Uncharacterized protein</fullName>
    </submittedName>
</protein>
<evidence type="ECO:0000313" key="2">
    <source>
        <dbReference type="EMBL" id="MFA9459894.1"/>
    </source>
</evidence>
<evidence type="ECO:0000256" key="1">
    <source>
        <dbReference type="SAM" id="SignalP"/>
    </source>
</evidence>